<dbReference type="OrthoDB" id="119566at2"/>
<dbReference type="InterPro" id="IPR002645">
    <property type="entry name" value="STAS_dom"/>
</dbReference>
<dbReference type="Pfam" id="PF01740">
    <property type="entry name" value="STAS"/>
    <property type="match status" value="1"/>
</dbReference>
<dbReference type="EMBL" id="QLUW01000005">
    <property type="protein sequence ID" value="RAP73902.1"/>
    <property type="molecule type" value="Genomic_DNA"/>
</dbReference>
<feature type="domain" description="STAS" evidence="1">
    <location>
        <begin position="6"/>
        <end position="120"/>
    </location>
</feature>
<dbReference type="AlphaFoldDB" id="A0A328TW65"/>
<evidence type="ECO:0000313" key="3">
    <source>
        <dbReference type="Proteomes" id="UP000249260"/>
    </source>
</evidence>
<reference evidence="2 3" key="1">
    <citation type="submission" date="2018-06" db="EMBL/GenBank/DDBJ databases">
        <title>Paenibacillus montanisoli sp. nov., isolated from mountain area soil.</title>
        <authorList>
            <person name="Wu M."/>
        </authorList>
    </citation>
    <scope>NUCLEOTIDE SEQUENCE [LARGE SCALE GENOMIC DNA]</scope>
    <source>
        <strain evidence="2 3">RA17</strain>
    </source>
</reference>
<dbReference type="RefSeq" id="WP_112884691.1">
    <property type="nucleotide sequence ID" value="NZ_QLUW01000005.1"/>
</dbReference>
<keyword evidence="3" id="KW-1185">Reference proteome</keyword>
<name>A0A328TW65_9BACL</name>
<accession>A0A328TW65</accession>
<dbReference type="PANTHER" id="PTHR33495">
    <property type="entry name" value="ANTI-SIGMA FACTOR ANTAGONIST TM_1081-RELATED-RELATED"/>
    <property type="match status" value="1"/>
</dbReference>
<dbReference type="CDD" id="cd07043">
    <property type="entry name" value="STAS_anti-anti-sigma_factors"/>
    <property type="match status" value="1"/>
</dbReference>
<dbReference type="SUPFAM" id="SSF52091">
    <property type="entry name" value="SpoIIaa-like"/>
    <property type="match status" value="1"/>
</dbReference>
<sequence length="122" mass="13567">MAEQPLVIESRKFPSGLVLKLEGDLSKSAEAKLIAGFEQETELGSSIRFLALDLTKVAYINSGGMAVLIRLARMGSKAGVHTFAWGITPHYEKLFRMVGLTEFMMIYPNEFAVMQRIEALEL</sequence>
<proteinExistence type="predicted"/>
<gene>
    <name evidence="2" type="ORF">DL346_22745</name>
</gene>
<dbReference type="Gene3D" id="3.30.750.24">
    <property type="entry name" value="STAS domain"/>
    <property type="match status" value="1"/>
</dbReference>
<dbReference type="PANTHER" id="PTHR33495:SF6">
    <property type="entry name" value="ANTI-SIGMA FACTOR ANTAGONIST"/>
    <property type="match status" value="1"/>
</dbReference>
<evidence type="ECO:0000259" key="1">
    <source>
        <dbReference type="PROSITE" id="PS50801"/>
    </source>
</evidence>
<dbReference type="GO" id="GO:0043856">
    <property type="term" value="F:anti-sigma factor antagonist activity"/>
    <property type="evidence" value="ECO:0007669"/>
    <property type="project" value="TreeGrafter"/>
</dbReference>
<protein>
    <submittedName>
        <fullName evidence="2">Anti-sigma factor antagonist</fullName>
    </submittedName>
</protein>
<comment type="caution">
    <text evidence="2">The sequence shown here is derived from an EMBL/GenBank/DDBJ whole genome shotgun (WGS) entry which is preliminary data.</text>
</comment>
<dbReference type="Proteomes" id="UP000249260">
    <property type="component" value="Unassembled WGS sequence"/>
</dbReference>
<dbReference type="InterPro" id="IPR036513">
    <property type="entry name" value="STAS_dom_sf"/>
</dbReference>
<organism evidence="2 3">
    <name type="scientific">Paenibacillus montanisoli</name>
    <dbReference type="NCBI Taxonomy" id="2081970"/>
    <lineage>
        <taxon>Bacteria</taxon>
        <taxon>Bacillati</taxon>
        <taxon>Bacillota</taxon>
        <taxon>Bacilli</taxon>
        <taxon>Bacillales</taxon>
        <taxon>Paenibacillaceae</taxon>
        <taxon>Paenibacillus</taxon>
    </lineage>
</organism>
<dbReference type="PROSITE" id="PS50801">
    <property type="entry name" value="STAS"/>
    <property type="match status" value="1"/>
</dbReference>
<evidence type="ECO:0000313" key="2">
    <source>
        <dbReference type="EMBL" id="RAP73902.1"/>
    </source>
</evidence>